<gene>
    <name evidence="6" type="ORF">ACHAW5_006577</name>
</gene>
<dbReference type="Proteomes" id="UP001530315">
    <property type="component" value="Unassembled WGS sequence"/>
</dbReference>
<keyword evidence="4 5" id="KW-0472">Membrane</keyword>
<name>A0ABD3QGR3_9STRA</name>
<dbReference type="GO" id="GO:0016020">
    <property type="term" value="C:membrane"/>
    <property type="evidence" value="ECO:0007669"/>
    <property type="project" value="UniProtKB-SubCell"/>
</dbReference>
<proteinExistence type="predicted"/>
<feature type="transmembrane region" description="Helical" evidence="5">
    <location>
        <begin position="170"/>
        <end position="191"/>
    </location>
</feature>
<evidence type="ECO:0000256" key="1">
    <source>
        <dbReference type="ARBA" id="ARBA00004141"/>
    </source>
</evidence>
<keyword evidence="7" id="KW-1185">Reference proteome</keyword>
<dbReference type="InterPro" id="IPR001129">
    <property type="entry name" value="Membr-assoc_MAPEG"/>
</dbReference>
<sequence length="196" mass="21179">MSAKPLLYCIGSAAVGGFVELTYGSSLVSAHGSQLAAVTPAILIGTGFWTLMHGFEVGKARTKYAELAKKDGESDVDERYSLPNLYAQGTSKHVKAFNCVQRSHQHIFETFTAAIVSGLAGAVTFPICTSISTLMYAVGKSDLGRYYLSKGYLECEGDSSKRYKYSVAKYMWYGLLGNIALGTTSCIFVMCGKKKL</sequence>
<dbReference type="GO" id="GO:0006691">
    <property type="term" value="P:leukotriene metabolic process"/>
    <property type="evidence" value="ECO:0007669"/>
    <property type="project" value="UniProtKB-ARBA"/>
</dbReference>
<dbReference type="InterPro" id="IPR023352">
    <property type="entry name" value="MAPEG-like_dom_sf"/>
</dbReference>
<dbReference type="Pfam" id="PF01124">
    <property type="entry name" value="MAPEG"/>
    <property type="match status" value="1"/>
</dbReference>
<evidence type="ECO:0000313" key="6">
    <source>
        <dbReference type="EMBL" id="KAL3799595.1"/>
    </source>
</evidence>
<protein>
    <submittedName>
        <fullName evidence="6">Uncharacterized protein</fullName>
    </submittedName>
</protein>
<feature type="transmembrane region" description="Helical" evidence="5">
    <location>
        <begin position="34"/>
        <end position="55"/>
    </location>
</feature>
<organism evidence="6 7">
    <name type="scientific">Stephanodiscus triporus</name>
    <dbReference type="NCBI Taxonomy" id="2934178"/>
    <lineage>
        <taxon>Eukaryota</taxon>
        <taxon>Sar</taxon>
        <taxon>Stramenopiles</taxon>
        <taxon>Ochrophyta</taxon>
        <taxon>Bacillariophyta</taxon>
        <taxon>Coscinodiscophyceae</taxon>
        <taxon>Thalassiosirophycidae</taxon>
        <taxon>Stephanodiscales</taxon>
        <taxon>Stephanodiscaceae</taxon>
        <taxon>Stephanodiscus</taxon>
    </lineage>
</organism>
<evidence type="ECO:0000256" key="5">
    <source>
        <dbReference type="SAM" id="Phobius"/>
    </source>
</evidence>
<dbReference type="Gene3D" id="1.20.120.550">
    <property type="entry name" value="Membrane associated eicosanoid/glutathione metabolism-like domain"/>
    <property type="match status" value="1"/>
</dbReference>
<dbReference type="PANTHER" id="PTHR10250">
    <property type="entry name" value="MICROSOMAL GLUTATHIONE S-TRANSFERASE"/>
    <property type="match status" value="1"/>
</dbReference>
<keyword evidence="3 5" id="KW-1133">Transmembrane helix</keyword>
<accession>A0ABD3QGR3</accession>
<dbReference type="AlphaFoldDB" id="A0ABD3QGR3"/>
<feature type="transmembrane region" description="Helical" evidence="5">
    <location>
        <begin position="111"/>
        <end position="138"/>
    </location>
</feature>
<comment type="caution">
    <text evidence="6">The sequence shown here is derived from an EMBL/GenBank/DDBJ whole genome shotgun (WGS) entry which is preliminary data.</text>
</comment>
<dbReference type="PANTHER" id="PTHR10250:SF26">
    <property type="entry name" value="GLUTATHIONE S-TRANSFERASE 3, MITOCHONDRIAL"/>
    <property type="match status" value="1"/>
</dbReference>
<evidence type="ECO:0000313" key="7">
    <source>
        <dbReference type="Proteomes" id="UP001530315"/>
    </source>
</evidence>
<dbReference type="EMBL" id="JALLAZ020000246">
    <property type="protein sequence ID" value="KAL3799595.1"/>
    <property type="molecule type" value="Genomic_DNA"/>
</dbReference>
<dbReference type="InterPro" id="IPR050997">
    <property type="entry name" value="MAPEG"/>
</dbReference>
<reference evidence="6 7" key="1">
    <citation type="submission" date="2024-10" db="EMBL/GenBank/DDBJ databases">
        <title>Updated reference genomes for cyclostephanoid diatoms.</title>
        <authorList>
            <person name="Roberts W.R."/>
            <person name="Alverson A.J."/>
        </authorList>
    </citation>
    <scope>NUCLEOTIDE SEQUENCE [LARGE SCALE GENOMIC DNA]</scope>
    <source>
        <strain evidence="6 7">AJA276-08</strain>
    </source>
</reference>
<comment type="subcellular location">
    <subcellularLocation>
        <location evidence="1">Membrane</location>
        <topology evidence="1">Multi-pass membrane protein</topology>
    </subcellularLocation>
</comment>
<evidence type="ECO:0000256" key="4">
    <source>
        <dbReference type="ARBA" id="ARBA00023136"/>
    </source>
</evidence>
<dbReference type="SUPFAM" id="SSF161084">
    <property type="entry name" value="MAPEG domain-like"/>
    <property type="match status" value="1"/>
</dbReference>
<evidence type="ECO:0000256" key="3">
    <source>
        <dbReference type="ARBA" id="ARBA00022989"/>
    </source>
</evidence>
<keyword evidence="2 5" id="KW-0812">Transmembrane</keyword>
<evidence type="ECO:0000256" key="2">
    <source>
        <dbReference type="ARBA" id="ARBA00022692"/>
    </source>
</evidence>